<protein>
    <submittedName>
        <fullName evidence="1">Uncharacterized protein</fullName>
    </submittedName>
</protein>
<dbReference type="EMBL" id="PKPP01003101">
    <property type="protein sequence ID" value="PWA71306.1"/>
    <property type="molecule type" value="Genomic_DNA"/>
</dbReference>
<dbReference type="Proteomes" id="UP000245207">
    <property type="component" value="Unassembled WGS sequence"/>
</dbReference>
<reference evidence="1 2" key="1">
    <citation type="journal article" date="2018" name="Mol. Plant">
        <title>The genome of Artemisia annua provides insight into the evolution of Asteraceae family and artemisinin biosynthesis.</title>
        <authorList>
            <person name="Shen Q."/>
            <person name="Zhang L."/>
            <person name="Liao Z."/>
            <person name="Wang S."/>
            <person name="Yan T."/>
            <person name="Shi P."/>
            <person name="Liu M."/>
            <person name="Fu X."/>
            <person name="Pan Q."/>
            <person name="Wang Y."/>
            <person name="Lv Z."/>
            <person name="Lu X."/>
            <person name="Zhang F."/>
            <person name="Jiang W."/>
            <person name="Ma Y."/>
            <person name="Chen M."/>
            <person name="Hao X."/>
            <person name="Li L."/>
            <person name="Tang Y."/>
            <person name="Lv G."/>
            <person name="Zhou Y."/>
            <person name="Sun X."/>
            <person name="Brodelius P.E."/>
            <person name="Rose J.K.C."/>
            <person name="Tang K."/>
        </authorList>
    </citation>
    <scope>NUCLEOTIDE SEQUENCE [LARGE SCALE GENOMIC DNA]</scope>
    <source>
        <strain evidence="2">cv. Huhao1</strain>
        <tissue evidence="1">Leaf</tissue>
    </source>
</reference>
<gene>
    <name evidence="1" type="ORF">CTI12_AA281850</name>
</gene>
<evidence type="ECO:0000313" key="2">
    <source>
        <dbReference type="Proteomes" id="UP000245207"/>
    </source>
</evidence>
<comment type="caution">
    <text evidence="1">The sequence shown here is derived from an EMBL/GenBank/DDBJ whole genome shotgun (WGS) entry which is preliminary data.</text>
</comment>
<organism evidence="1 2">
    <name type="scientific">Artemisia annua</name>
    <name type="common">Sweet wormwood</name>
    <dbReference type="NCBI Taxonomy" id="35608"/>
    <lineage>
        <taxon>Eukaryota</taxon>
        <taxon>Viridiplantae</taxon>
        <taxon>Streptophyta</taxon>
        <taxon>Embryophyta</taxon>
        <taxon>Tracheophyta</taxon>
        <taxon>Spermatophyta</taxon>
        <taxon>Magnoliopsida</taxon>
        <taxon>eudicotyledons</taxon>
        <taxon>Gunneridae</taxon>
        <taxon>Pentapetalae</taxon>
        <taxon>asterids</taxon>
        <taxon>campanulids</taxon>
        <taxon>Asterales</taxon>
        <taxon>Asteraceae</taxon>
        <taxon>Asteroideae</taxon>
        <taxon>Anthemideae</taxon>
        <taxon>Artemisiinae</taxon>
        <taxon>Artemisia</taxon>
    </lineage>
</organism>
<accession>A0A2U1NCU2</accession>
<evidence type="ECO:0000313" key="1">
    <source>
        <dbReference type="EMBL" id="PWA71306.1"/>
    </source>
</evidence>
<keyword evidence="2" id="KW-1185">Reference proteome</keyword>
<name>A0A2U1NCU2_ARTAN</name>
<sequence>MSHQTNTNASAPTSAVCNTGVKDKEAVLGGDGVPTPDTDLQDYCERNYDRIMPFMAEKYHQKRKQQKLDEVKAHLAFEDASQQSESRTPH</sequence>
<dbReference type="AlphaFoldDB" id="A0A2U1NCU2"/>
<proteinExistence type="predicted"/>